<gene>
    <name evidence="1" type="ORF">GCM10025881_04520</name>
</gene>
<accession>A0ABQ6JZ63</accession>
<reference evidence="2" key="1">
    <citation type="journal article" date="2019" name="Int. J. Syst. Evol. Microbiol.">
        <title>The Global Catalogue of Microorganisms (GCM) 10K type strain sequencing project: providing services to taxonomists for standard genome sequencing and annotation.</title>
        <authorList>
            <consortium name="The Broad Institute Genomics Platform"/>
            <consortium name="The Broad Institute Genome Sequencing Center for Infectious Disease"/>
            <person name="Wu L."/>
            <person name="Ma J."/>
        </authorList>
    </citation>
    <scope>NUCLEOTIDE SEQUENCE [LARGE SCALE GENOMIC DNA]</scope>
    <source>
        <strain evidence="2">NBRC 108894</strain>
    </source>
</reference>
<dbReference type="NCBIfam" id="TIGR04088">
    <property type="entry name" value="cognate_SipW"/>
    <property type="match status" value="1"/>
</dbReference>
<sequence length="218" mass="22032">MGKRIGVGRVTRRTKFMAVGAAGAVLLGGIGVTSLAAWTDQEFVQGGFNGSAGVGTSTFNVLQSVAGDSSSFTDRETSPGGVIDFSSVAAALSPGATVYGWVQLKTDDPSIDGTLALKSSTATATGLAQYLSYGATIVPDTGTCTANGFATAAGTASNVLTAAGQPVTADSTQTFTLAANGAETRTVCFQIHMQDADVPDTAMGLSFTPIWYFDAISS</sequence>
<dbReference type="RefSeq" id="WP_284252504.1">
    <property type="nucleotide sequence ID" value="NZ_BAAAQO010000003.1"/>
</dbReference>
<organism evidence="1 2">
    <name type="scientific">Pseudolysinimonas kribbensis</name>
    <dbReference type="NCBI Taxonomy" id="433641"/>
    <lineage>
        <taxon>Bacteria</taxon>
        <taxon>Bacillati</taxon>
        <taxon>Actinomycetota</taxon>
        <taxon>Actinomycetes</taxon>
        <taxon>Micrococcales</taxon>
        <taxon>Microbacteriaceae</taxon>
        <taxon>Pseudolysinimonas</taxon>
    </lineage>
</organism>
<evidence type="ECO:0000313" key="1">
    <source>
        <dbReference type="EMBL" id="GMA93628.1"/>
    </source>
</evidence>
<comment type="caution">
    <text evidence="1">The sequence shown here is derived from an EMBL/GenBank/DDBJ whole genome shotgun (WGS) entry which is preliminary data.</text>
</comment>
<proteinExistence type="predicted"/>
<protein>
    <recommendedName>
        <fullName evidence="3">Ribosomally synthesized peptide with SipW-like signal peptide</fullName>
    </recommendedName>
</protein>
<evidence type="ECO:0000313" key="2">
    <source>
        <dbReference type="Proteomes" id="UP001157034"/>
    </source>
</evidence>
<dbReference type="EMBL" id="BSVB01000001">
    <property type="protein sequence ID" value="GMA93628.1"/>
    <property type="molecule type" value="Genomic_DNA"/>
</dbReference>
<keyword evidence="2" id="KW-1185">Reference proteome</keyword>
<name>A0ABQ6JZ63_9MICO</name>
<evidence type="ECO:0008006" key="3">
    <source>
        <dbReference type="Google" id="ProtNLM"/>
    </source>
</evidence>
<dbReference type="InterPro" id="IPR023833">
    <property type="entry name" value="Signal_pept_SipW-depend-type"/>
</dbReference>
<dbReference type="Proteomes" id="UP001157034">
    <property type="component" value="Unassembled WGS sequence"/>
</dbReference>